<gene>
    <name evidence="1" type="ORF">K469DRAFT_299732</name>
</gene>
<organism evidence="1 2">
    <name type="scientific">Zopfia rhizophila CBS 207.26</name>
    <dbReference type="NCBI Taxonomy" id="1314779"/>
    <lineage>
        <taxon>Eukaryota</taxon>
        <taxon>Fungi</taxon>
        <taxon>Dikarya</taxon>
        <taxon>Ascomycota</taxon>
        <taxon>Pezizomycotina</taxon>
        <taxon>Dothideomycetes</taxon>
        <taxon>Dothideomycetes incertae sedis</taxon>
        <taxon>Zopfiaceae</taxon>
        <taxon>Zopfia</taxon>
    </lineage>
</organism>
<dbReference type="Proteomes" id="UP000800200">
    <property type="component" value="Unassembled WGS sequence"/>
</dbReference>
<sequence length="128" mass="14078">MHTWASISTSHLDTDDTEVCCGSGYGFGHGHGRGRGCGCGYGLVTTSRLSERLFDNGRSLRAERGYHKCQWRPFRRRPLWQQPIPDLFRATNLGTVINCEHKGAVAGSPFQLSRSGVSPTIERSLAIG</sequence>
<dbReference type="EMBL" id="ML994664">
    <property type="protein sequence ID" value="KAF2179668.1"/>
    <property type="molecule type" value="Genomic_DNA"/>
</dbReference>
<evidence type="ECO:0000313" key="1">
    <source>
        <dbReference type="EMBL" id="KAF2179668.1"/>
    </source>
</evidence>
<evidence type="ECO:0000313" key="2">
    <source>
        <dbReference type="Proteomes" id="UP000800200"/>
    </source>
</evidence>
<proteinExistence type="predicted"/>
<keyword evidence="2" id="KW-1185">Reference proteome</keyword>
<accession>A0A6A6DMQ7</accession>
<name>A0A6A6DMQ7_9PEZI</name>
<dbReference type="AlphaFoldDB" id="A0A6A6DMQ7"/>
<protein>
    <submittedName>
        <fullName evidence="1">Uncharacterized protein</fullName>
    </submittedName>
</protein>
<reference evidence="1" key="1">
    <citation type="journal article" date="2020" name="Stud. Mycol.">
        <title>101 Dothideomycetes genomes: a test case for predicting lifestyles and emergence of pathogens.</title>
        <authorList>
            <person name="Haridas S."/>
            <person name="Albert R."/>
            <person name="Binder M."/>
            <person name="Bloem J."/>
            <person name="Labutti K."/>
            <person name="Salamov A."/>
            <person name="Andreopoulos B."/>
            <person name="Baker S."/>
            <person name="Barry K."/>
            <person name="Bills G."/>
            <person name="Bluhm B."/>
            <person name="Cannon C."/>
            <person name="Castanera R."/>
            <person name="Culley D."/>
            <person name="Daum C."/>
            <person name="Ezra D."/>
            <person name="Gonzalez J."/>
            <person name="Henrissat B."/>
            <person name="Kuo A."/>
            <person name="Liang C."/>
            <person name="Lipzen A."/>
            <person name="Lutzoni F."/>
            <person name="Magnuson J."/>
            <person name="Mondo S."/>
            <person name="Nolan M."/>
            <person name="Ohm R."/>
            <person name="Pangilinan J."/>
            <person name="Park H.-J."/>
            <person name="Ramirez L."/>
            <person name="Alfaro M."/>
            <person name="Sun H."/>
            <person name="Tritt A."/>
            <person name="Yoshinaga Y."/>
            <person name="Zwiers L.-H."/>
            <person name="Turgeon B."/>
            <person name="Goodwin S."/>
            <person name="Spatafora J."/>
            <person name="Crous P."/>
            <person name="Grigoriev I."/>
        </authorList>
    </citation>
    <scope>NUCLEOTIDE SEQUENCE</scope>
    <source>
        <strain evidence="1">CBS 207.26</strain>
    </source>
</reference>